<proteinExistence type="predicted"/>
<keyword evidence="2" id="KW-1003">Cell membrane</keyword>
<name>D1CA75_SPHTD</name>
<dbReference type="STRING" id="479434.Sthe_3318"/>
<evidence type="ECO:0000256" key="6">
    <source>
        <dbReference type="SAM" id="MobiDB-lite"/>
    </source>
</evidence>
<dbReference type="RefSeq" id="WP_012873753.1">
    <property type="nucleotide sequence ID" value="NC_013524.1"/>
</dbReference>
<dbReference type="AlphaFoldDB" id="D1CA75"/>
<reference evidence="9" key="1">
    <citation type="submission" date="2009-11" db="EMBL/GenBank/DDBJ databases">
        <title>The complete chromosome 2 of Sphaerobacter thermophilus DSM 20745.</title>
        <authorList>
            <person name="Lucas S."/>
            <person name="Copeland A."/>
            <person name="Lapidus A."/>
            <person name="Glavina del Rio T."/>
            <person name="Dalin E."/>
            <person name="Tice H."/>
            <person name="Bruce D."/>
            <person name="Goodwin L."/>
            <person name="Pitluck S."/>
            <person name="Kyrpides N."/>
            <person name="Mavromatis K."/>
            <person name="Ivanova N."/>
            <person name="Mikhailova N."/>
            <person name="LaButti K.M."/>
            <person name="Clum A."/>
            <person name="Sun H.I."/>
            <person name="Brettin T."/>
            <person name="Detter J.C."/>
            <person name="Han C."/>
            <person name="Larimer F."/>
            <person name="Land M."/>
            <person name="Hauser L."/>
            <person name="Markowitz V."/>
            <person name="Cheng J.F."/>
            <person name="Hugenholtz P."/>
            <person name="Woyke T."/>
            <person name="Wu D."/>
            <person name="Steenblock K."/>
            <person name="Schneider S."/>
            <person name="Pukall R."/>
            <person name="Goeker M."/>
            <person name="Klenk H.P."/>
            <person name="Eisen J.A."/>
        </authorList>
    </citation>
    <scope>NUCLEOTIDE SEQUENCE [LARGE SCALE GENOMIC DNA]</scope>
    <source>
        <strain evidence="9">ATCC 49802 / DSM 20745 / S 6022</strain>
    </source>
</reference>
<keyword evidence="3 7" id="KW-0812">Transmembrane</keyword>
<organism evidence="8 9">
    <name type="scientific">Sphaerobacter thermophilus (strain ATCC 49802 / DSM 20745 / KCCM 41009 / NCIMB 13125 / S 6022)</name>
    <dbReference type="NCBI Taxonomy" id="479434"/>
    <lineage>
        <taxon>Bacteria</taxon>
        <taxon>Pseudomonadati</taxon>
        <taxon>Thermomicrobiota</taxon>
        <taxon>Thermomicrobia</taxon>
        <taxon>Sphaerobacterales</taxon>
        <taxon>Sphaerobacterineae</taxon>
        <taxon>Sphaerobacteraceae</taxon>
        <taxon>Sphaerobacter</taxon>
    </lineage>
</organism>
<dbReference type="EMBL" id="CP001824">
    <property type="protein sequence ID" value="ACZ40718.1"/>
    <property type="molecule type" value="Genomic_DNA"/>
</dbReference>
<dbReference type="NCBIfam" id="TIGR00765">
    <property type="entry name" value="yihY_not_rbn"/>
    <property type="match status" value="1"/>
</dbReference>
<evidence type="ECO:0000313" key="8">
    <source>
        <dbReference type="EMBL" id="ACZ40718.1"/>
    </source>
</evidence>
<evidence type="ECO:0000256" key="2">
    <source>
        <dbReference type="ARBA" id="ARBA00022475"/>
    </source>
</evidence>
<feature type="transmembrane region" description="Helical" evidence="7">
    <location>
        <begin position="178"/>
        <end position="201"/>
    </location>
</feature>
<dbReference type="PANTHER" id="PTHR30213:SF0">
    <property type="entry name" value="UPF0761 MEMBRANE PROTEIN YIHY"/>
    <property type="match status" value="1"/>
</dbReference>
<keyword evidence="5 7" id="KW-0472">Membrane</keyword>
<feature type="compositionally biased region" description="Basic and acidic residues" evidence="6">
    <location>
        <begin position="293"/>
        <end position="308"/>
    </location>
</feature>
<dbReference type="eggNOG" id="COG1295">
    <property type="taxonomic scope" value="Bacteria"/>
</dbReference>
<feature type="transmembrane region" description="Helical" evidence="7">
    <location>
        <begin position="136"/>
        <end position="158"/>
    </location>
</feature>
<feature type="region of interest" description="Disordered" evidence="6">
    <location>
        <begin position="293"/>
        <end position="331"/>
    </location>
</feature>
<feature type="transmembrane region" description="Helical" evidence="7">
    <location>
        <begin position="243"/>
        <end position="267"/>
    </location>
</feature>
<evidence type="ECO:0000313" key="9">
    <source>
        <dbReference type="Proteomes" id="UP000002027"/>
    </source>
</evidence>
<dbReference type="HOGENOM" id="CLU_045539_4_2_0"/>
<evidence type="ECO:0000256" key="1">
    <source>
        <dbReference type="ARBA" id="ARBA00004651"/>
    </source>
</evidence>
<dbReference type="PANTHER" id="PTHR30213">
    <property type="entry name" value="INNER MEMBRANE PROTEIN YHJD"/>
    <property type="match status" value="1"/>
</dbReference>
<dbReference type="OrthoDB" id="9775903at2"/>
<dbReference type="Proteomes" id="UP000002027">
    <property type="component" value="Chromosome 2"/>
</dbReference>
<feature type="transmembrane region" description="Helical" evidence="7">
    <location>
        <begin position="337"/>
        <end position="357"/>
    </location>
</feature>
<protein>
    <submittedName>
        <fullName evidence="8">Ribonuclease BN</fullName>
    </submittedName>
</protein>
<dbReference type="FunCoup" id="D1CA75">
    <property type="interactions" value="232"/>
</dbReference>
<evidence type="ECO:0000256" key="3">
    <source>
        <dbReference type="ARBA" id="ARBA00022692"/>
    </source>
</evidence>
<feature type="transmembrane region" description="Helical" evidence="7">
    <location>
        <begin position="35"/>
        <end position="56"/>
    </location>
</feature>
<evidence type="ECO:0000256" key="7">
    <source>
        <dbReference type="SAM" id="Phobius"/>
    </source>
</evidence>
<accession>D1CA75</accession>
<reference evidence="8 9" key="2">
    <citation type="journal article" date="2010" name="Stand. Genomic Sci.">
        <title>Complete genome sequence of Desulfohalobium retbaense type strain (HR(100)).</title>
        <authorList>
            <person name="Spring S."/>
            <person name="Nolan M."/>
            <person name="Lapidus A."/>
            <person name="Glavina Del Rio T."/>
            <person name="Copeland A."/>
            <person name="Tice H."/>
            <person name="Cheng J.F."/>
            <person name="Lucas S."/>
            <person name="Land M."/>
            <person name="Chen F."/>
            <person name="Bruce D."/>
            <person name="Goodwin L."/>
            <person name="Pitluck S."/>
            <person name="Ivanova N."/>
            <person name="Mavromatis K."/>
            <person name="Mikhailova N."/>
            <person name="Pati A."/>
            <person name="Chen A."/>
            <person name="Palaniappan K."/>
            <person name="Hauser L."/>
            <person name="Chang Y.J."/>
            <person name="Jeffries C.D."/>
            <person name="Munk C."/>
            <person name="Kiss H."/>
            <person name="Chain P."/>
            <person name="Han C."/>
            <person name="Brettin T."/>
            <person name="Detter J.C."/>
            <person name="Schuler E."/>
            <person name="Goker M."/>
            <person name="Rohde M."/>
            <person name="Bristow J."/>
            <person name="Eisen J.A."/>
            <person name="Markowitz V."/>
            <person name="Hugenholtz P."/>
            <person name="Kyrpides N.C."/>
            <person name="Klenk H.P."/>
        </authorList>
    </citation>
    <scope>NUCLEOTIDE SEQUENCE [LARGE SCALE GENOMIC DNA]</scope>
    <source>
        <strain evidence="9">ATCC 49802 / DSM 20745 / S 6022</strain>
    </source>
</reference>
<evidence type="ECO:0000256" key="5">
    <source>
        <dbReference type="ARBA" id="ARBA00023136"/>
    </source>
</evidence>
<dbReference type="KEGG" id="sti:Sthe_3318"/>
<dbReference type="InParanoid" id="D1CA75"/>
<dbReference type="InterPro" id="IPR017039">
    <property type="entry name" value="Virul_fac_BrkB"/>
</dbReference>
<feature type="transmembrane region" description="Helical" evidence="7">
    <location>
        <begin position="213"/>
        <end position="237"/>
    </location>
</feature>
<gene>
    <name evidence="8" type="ordered locus">Sthe_3318</name>
</gene>
<dbReference type="GO" id="GO:0005886">
    <property type="term" value="C:plasma membrane"/>
    <property type="evidence" value="ECO:0007669"/>
    <property type="project" value="UniProtKB-SubCell"/>
</dbReference>
<keyword evidence="4 7" id="KW-1133">Transmembrane helix</keyword>
<sequence>MQLREVDFKAVGKEVVREFSDDDVTGMAAQAAYQIIFSLPPLLIFFAALSGLVARYTGVDVFGQLLSLAEEGLPASVFDTVEIILGGIQEQSSAGLLSFGFLLAIWSASGALNTMISLFNRAYDVDDTRGFIKKRLLAIGLTIGLAVLVIGAFVLFVFGQRIGLWIAEFAGLGEAFTLVWNIVRWPAIVIFMMLALAILYWAGPAIEQTFRWISPGAVFATLLWLLATFGFSLYLRFSNPGSAYGILGGLVVLLFFLYLSSIVLLLGCEVNAVIDKRYDPKVIRDKAAHLERQEDPKTARVRARELAQREGTSPEEVGLPSGPAQEEPRMPAPSRGAVVAVVVSLASLFVAAILGAFSRLLGRRPLGRA</sequence>
<dbReference type="Pfam" id="PF03631">
    <property type="entry name" value="Virul_fac_BrkB"/>
    <property type="match status" value="1"/>
</dbReference>
<keyword evidence="9" id="KW-1185">Reference proteome</keyword>
<evidence type="ECO:0000256" key="4">
    <source>
        <dbReference type="ARBA" id="ARBA00022989"/>
    </source>
</evidence>
<feature type="transmembrane region" description="Helical" evidence="7">
    <location>
        <begin position="96"/>
        <end position="116"/>
    </location>
</feature>
<comment type="subcellular location">
    <subcellularLocation>
        <location evidence="1">Cell membrane</location>
        <topology evidence="1">Multi-pass membrane protein</topology>
    </subcellularLocation>
</comment>